<dbReference type="Proteomes" id="UP000215914">
    <property type="component" value="Unassembled WGS sequence"/>
</dbReference>
<evidence type="ECO:0000313" key="2">
    <source>
        <dbReference type="Proteomes" id="UP000215914"/>
    </source>
</evidence>
<reference evidence="1" key="2">
    <citation type="submission" date="2020-06" db="EMBL/GenBank/DDBJ databases">
        <title>Helianthus annuus Genome sequencing and assembly Release 2.</title>
        <authorList>
            <person name="Gouzy J."/>
            <person name="Langlade N."/>
            <person name="Munos S."/>
        </authorList>
    </citation>
    <scope>NUCLEOTIDE SEQUENCE</scope>
    <source>
        <tissue evidence="1">Leaves</tissue>
    </source>
</reference>
<reference evidence="1" key="1">
    <citation type="journal article" date="2017" name="Nature">
        <title>The sunflower genome provides insights into oil metabolism, flowering and Asterid evolution.</title>
        <authorList>
            <person name="Badouin H."/>
            <person name="Gouzy J."/>
            <person name="Grassa C.J."/>
            <person name="Murat F."/>
            <person name="Staton S.E."/>
            <person name="Cottret L."/>
            <person name="Lelandais-Briere C."/>
            <person name="Owens G.L."/>
            <person name="Carrere S."/>
            <person name="Mayjonade B."/>
            <person name="Legrand L."/>
            <person name="Gill N."/>
            <person name="Kane N.C."/>
            <person name="Bowers J.E."/>
            <person name="Hubner S."/>
            <person name="Bellec A."/>
            <person name="Berard A."/>
            <person name="Berges H."/>
            <person name="Blanchet N."/>
            <person name="Boniface M.C."/>
            <person name="Brunel D."/>
            <person name="Catrice O."/>
            <person name="Chaidir N."/>
            <person name="Claudel C."/>
            <person name="Donnadieu C."/>
            <person name="Faraut T."/>
            <person name="Fievet G."/>
            <person name="Helmstetter N."/>
            <person name="King M."/>
            <person name="Knapp S.J."/>
            <person name="Lai Z."/>
            <person name="Le Paslier M.C."/>
            <person name="Lippi Y."/>
            <person name="Lorenzon L."/>
            <person name="Mandel J.R."/>
            <person name="Marage G."/>
            <person name="Marchand G."/>
            <person name="Marquand E."/>
            <person name="Bret-Mestries E."/>
            <person name="Morien E."/>
            <person name="Nambeesan S."/>
            <person name="Nguyen T."/>
            <person name="Pegot-Espagnet P."/>
            <person name="Pouilly N."/>
            <person name="Raftis F."/>
            <person name="Sallet E."/>
            <person name="Schiex T."/>
            <person name="Thomas J."/>
            <person name="Vandecasteele C."/>
            <person name="Vares D."/>
            <person name="Vear F."/>
            <person name="Vautrin S."/>
            <person name="Crespi M."/>
            <person name="Mangin B."/>
            <person name="Burke J.M."/>
            <person name="Salse J."/>
            <person name="Munos S."/>
            <person name="Vincourt P."/>
            <person name="Rieseberg L.H."/>
            <person name="Langlade N.B."/>
        </authorList>
    </citation>
    <scope>NUCLEOTIDE SEQUENCE</scope>
    <source>
        <tissue evidence="1">Leaves</tissue>
    </source>
</reference>
<evidence type="ECO:0000313" key="1">
    <source>
        <dbReference type="EMBL" id="KAF5754447.1"/>
    </source>
</evidence>
<name>A0A9K3DFA3_HELAN</name>
<dbReference type="EMBL" id="MNCJ02000332">
    <property type="protein sequence ID" value="KAF5754447.1"/>
    <property type="molecule type" value="Genomic_DNA"/>
</dbReference>
<protein>
    <submittedName>
        <fullName evidence="1">Uncharacterized protein</fullName>
    </submittedName>
</protein>
<accession>A0A9K3DFA3</accession>
<keyword evidence="2" id="KW-1185">Reference proteome</keyword>
<dbReference type="Gramene" id="mRNA:HanXRQr2_Chr17g0791291">
    <property type="protein sequence ID" value="mRNA:HanXRQr2_Chr17g0791291"/>
    <property type="gene ID" value="HanXRQr2_Chr17g0791291"/>
</dbReference>
<dbReference type="AlphaFoldDB" id="A0A9K3DFA3"/>
<comment type="caution">
    <text evidence="1">The sequence shown here is derived from an EMBL/GenBank/DDBJ whole genome shotgun (WGS) entry which is preliminary data.</text>
</comment>
<sequence length="52" mass="6000">MDLNFIDEEIWLDLLFGVEVLSSLAKLPNVVKMRVYMLNVLQVDLAGFVVWC</sequence>
<gene>
    <name evidence="1" type="ORF">HanXRQr2_Chr17g0791291</name>
</gene>
<organism evidence="1 2">
    <name type="scientific">Helianthus annuus</name>
    <name type="common">Common sunflower</name>
    <dbReference type="NCBI Taxonomy" id="4232"/>
    <lineage>
        <taxon>Eukaryota</taxon>
        <taxon>Viridiplantae</taxon>
        <taxon>Streptophyta</taxon>
        <taxon>Embryophyta</taxon>
        <taxon>Tracheophyta</taxon>
        <taxon>Spermatophyta</taxon>
        <taxon>Magnoliopsida</taxon>
        <taxon>eudicotyledons</taxon>
        <taxon>Gunneridae</taxon>
        <taxon>Pentapetalae</taxon>
        <taxon>asterids</taxon>
        <taxon>campanulids</taxon>
        <taxon>Asterales</taxon>
        <taxon>Asteraceae</taxon>
        <taxon>Asteroideae</taxon>
        <taxon>Heliantheae alliance</taxon>
        <taxon>Heliantheae</taxon>
        <taxon>Helianthus</taxon>
    </lineage>
</organism>
<proteinExistence type="predicted"/>